<evidence type="ECO:0000256" key="1">
    <source>
        <dbReference type="ARBA" id="ARBA00010923"/>
    </source>
</evidence>
<feature type="domain" description="Type I restriction modification DNA specificity" evidence="4">
    <location>
        <begin position="1"/>
        <end position="151"/>
    </location>
</feature>
<proteinExistence type="inferred from homology"/>
<dbReference type="HOGENOM" id="CLU_021095_2_2_6"/>
<dbReference type="SUPFAM" id="SSF116734">
    <property type="entry name" value="DNA methylase specificity domain"/>
    <property type="match status" value="2"/>
</dbReference>
<dbReference type="InterPro" id="IPR044946">
    <property type="entry name" value="Restrct_endonuc_typeI_TRD_sf"/>
</dbReference>
<dbReference type="Gene3D" id="1.10.287.1120">
    <property type="entry name" value="Bipartite methylase S protein"/>
    <property type="match status" value="1"/>
</dbReference>
<evidence type="ECO:0000313" key="5">
    <source>
        <dbReference type="EMBL" id="EFX90703.1"/>
    </source>
</evidence>
<dbReference type="Pfam" id="PF01420">
    <property type="entry name" value="Methylase_S"/>
    <property type="match status" value="2"/>
</dbReference>
<dbReference type="PANTHER" id="PTHR30408">
    <property type="entry name" value="TYPE-1 RESTRICTION ENZYME ECOKI SPECIFICITY PROTEIN"/>
    <property type="match status" value="1"/>
</dbReference>
<dbReference type="GO" id="GO:0009307">
    <property type="term" value="P:DNA restriction-modification system"/>
    <property type="evidence" value="ECO:0007669"/>
    <property type="project" value="UniProtKB-KW"/>
</dbReference>
<feature type="domain" description="Type I restriction modification DNA specificity" evidence="4">
    <location>
        <begin position="192"/>
        <end position="365"/>
    </location>
</feature>
<dbReference type="EMBL" id="AEVG01000144">
    <property type="protein sequence ID" value="EFX90703.1"/>
    <property type="molecule type" value="Genomic_DNA"/>
</dbReference>
<dbReference type="Proteomes" id="UP000005467">
    <property type="component" value="Unassembled WGS sequence"/>
</dbReference>
<dbReference type="PANTHER" id="PTHR30408:SF13">
    <property type="entry name" value="TYPE I RESTRICTION ENZYME HINDI SPECIFICITY SUBUNIT"/>
    <property type="match status" value="1"/>
</dbReference>
<comment type="caution">
    <text evidence="5">The sequence shown here is derived from an EMBL/GenBank/DDBJ whole genome shotgun (WGS) entry which is preliminary data.</text>
</comment>
<dbReference type="CDD" id="cd17288">
    <property type="entry name" value="RMtype1_S_LlaAI06ORF1089P_TRD1-CR1_like"/>
    <property type="match status" value="1"/>
</dbReference>
<keyword evidence="6" id="KW-1185">Reference proteome</keyword>
<name>E8KK56_9PAST</name>
<keyword evidence="2" id="KW-0680">Restriction system</keyword>
<keyword evidence="3" id="KW-0238">DNA-binding</keyword>
<dbReference type="InterPro" id="IPR052021">
    <property type="entry name" value="Type-I_RS_S_subunit"/>
</dbReference>
<accession>E8KK56</accession>
<protein>
    <submittedName>
        <fullName evidence="5">Type I restriction modification DNA specificity domain protein</fullName>
    </submittedName>
</protein>
<comment type="similarity">
    <text evidence="1">Belongs to the type-I restriction system S methylase family.</text>
</comment>
<evidence type="ECO:0000313" key="6">
    <source>
        <dbReference type="Proteomes" id="UP000005467"/>
    </source>
</evidence>
<dbReference type="AlphaFoldDB" id="E8KK56"/>
<organism evidence="5 6">
    <name type="scientific">Actinobacillus ureae ATCC 25976</name>
    <dbReference type="NCBI Taxonomy" id="887324"/>
    <lineage>
        <taxon>Bacteria</taxon>
        <taxon>Pseudomonadati</taxon>
        <taxon>Pseudomonadota</taxon>
        <taxon>Gammaproteobacteria</taxon>
        <taxon>Pasteurellales</taxon>
        <taxon>Pasteurellaceae</taxon>
        <taxon>Actinobacillus</taxon>
    </lineage>
</organism>
<dbReference type="Gene3D" id="3.90.220.20">
    <property type="entry name" value="DNA methylase specificity domains"/>
    <property type="match status" value="2"/>
</dbReference>
<evidence type="ECO:0000256" key="2">
    <source>
        <dbReference type="ARBA" id="ARBA00022747"/>
    </source>
</evidence>
<dbReference type="InterPro" id="IPR000055">
    <property type="entry name" value="Restrct_endonuc_typeI_TRD"/>
</dbReference>
<dbReference type="REBASE" id="39715">
    <property type="entry name" value="S.Aur25976ORF2224P"/>
</dbReference>
<gene>
    <name evidence="5" type="ORF">HMPREF0027_2223</name>
</gene>
<sequence length="386" mass="43707">MEEYKLQDLISIKNGKKYDHLNKGNIPVYGSGGIMTYVDDYLYDGEAVLLPRKGTLNNIMYSKGKLWTVDTMYYALVNEKADPYYLYAYLSQLNLSALDSGSTLPSMTSTAYYSIPVKLPNKKNQQKIAQVLSSLDRKIALNQQINAELEKMAKTLYDYWFVQFDFPDENGNPYKSSGGEMVYHPELKREVPKGWEVKQIKDIAKTGSGGTPKSTIAEYYENGDIPWINSGELNNPFIIATENYISQLGLENSSAKLFPADSILMAMYGATAGKTSLISFEATTNQAICAIMPNDKQLNFYLKIALSDLYQYLVNLSSGSARDNLSQDKIKDLYVVVPSEEMIEKYAQYTTKFYNKIKINLKETQKFTQLRDFLLPMLMNGQVEVV</sequence>
<reference evidence="5 6" key="1">
    <citation type="submission" date="2011-01" db="EMBL/GenBank/DDBJ databases">
        <authorList>
            <person name="Muzny D."/>
            <person name="Qin X."/>
            <person name="Deng J."/>
            <person name="Jiang H."/>
            <person name="Liu Y."/>
            <person name="Qu J."/>
            <person name="Song X.-Z."/>
            <person name="Zhang L."/>
            <person name="Thornton R."/>
            <person name="Coyle M."/>
            <person name="Francisco L."/>
            <person name="Jackson L."/>
            <person name="Javaid M."/>
            <person name="Korchina V."/>
            <person name="Kovar C."/>
            <person name="Mata R."/>
            <person name="Mathew T."/>
            <person name="Ngo R."/>
            <person name="Nguyen L."/>
            <person name="Nguyen N."/>
            <person name="Okwuonu G."/>
            <person name="Ongeri F."/>
            <person name="Pham C."/>
            <person name="Simmons D."/>
            <person name="Wilczek-Boney K."/>
            <person name="Hale W."/>
            <person name="Jakkamsetti A."/>
            <person name="Pham P."/>
            <person name="Ruth R."/>
            <person name="San Lucas F."/>
            <person name="Warren J."/>
            <person name="Zhang J."/>
            <person name="Zhao Z."/>
            <person name="Zhou C."/>
            <person name="Zhu D."/>
            <person name="Lee S."/>
            <person name="Bess C."/>
            <person name="Blankenburg K."/>
            <person name="Forbes L."/>
            <person name="Fu Q."/>
            <person name="Gubbala S."/>
            <person name="Hirani K."/>
            <person name="Jayaseelan J.C."/>
            <person name="Lara F."/>
            <person name="Munidasa M."/>
            <person name="Palculict T."/>
            <person name="Patil S."/>
            <person name="Pu L.-L."/>
            <person name="Saada N."/>
            <person name="Tang L."/>
            <person name="Weissenberger G."/>
            <person name="Zhu Y."/>
            <person name="Hemphill L."/>
            <person name="Shang Y."/>
            <person name="Youmans B."/>
            <person name="Ayvaz T."/>
            <person name="Ross M."/>
            <person name="Santibanez J."/>
            <person name="Aqrawi P."/>
            <person name="Gross S."/>
            <person name="Joshi V."/>
            <person name="Fowler G."/>
            <person name="Nazareth L."/>
            <person name="Reid J."/>
            <person name="Worley K."/>
            <person name="Petrosino J."/>
            <person name="Highlander S."/>
            <person name="Gibbs R."/>
        </authorList>
    </citation>
    <scope>NUCLEOTIDE SEQUENCE [LARGE SCALE GENOMIC DNA]</scope>
    <source>
        <strain evidence="5 6">ATCC 25976</strain>
    </source>
</reference>
<evidence type="ECO:0000259" key="4">
    <source>
        <dbReference type="Pfam" id="PF01420"/>
    </source>
</evidence>
<dbReference type="RefSeq" id="WP_005624901.1">
    <property type="nucleotide sequence ID" value="NZ_GL831081.1"/>
</dbReference>
<dbReference type="GO" id="GO:0003677">
    <property type="term" value="F:DNA binding"/>
    <property type="evidence" value="ECO:0007669"/>
    <property type="project" value="UniProtKB-KW"/>
</dbReference>
<evidence type="ECO:0000256" key="3">
    <source>
        <dbReference type="ARBA" id="ARBA00023125"/>
    </source>
</evidence>